<feature type="signal peptide" evidence="1">
    <location>
        <begin position="1"/>
        <end position="19"/>
    </location>
</feature>
<feature type="chain" id="PRO_5003178517" description="DUF19 domain-containing protein" evidence="1">
    <location>
        <begin position="20"/>
        <end position="245"/>
    </location>
</feature>
<dbReference type="AlphaFoldDB" id="E3NDK7"/>
<keyword evidence="1" id="KW-0732">Signal</keyword>
<name>E3NDK7_CAERE</name>
<dbReference type="eggNOG" id="ENOG502T3I6">
    <property type="taxonomic scope" value="Eukaryota"/>
</dbReference>
<dbReference type="EMBL" id="DS268611">
    <property type="protein sequence ID" value="EFO94048.1"/>
    <property type="molecule type" value="Genomic_DNA"/>
</dbReference>
<evidence type="ECO:0000313" key="2">
    <source>
        <dbReference type="EMBL" id="EFO94048.1"/>
    </source>
</evidence>
<evidence type="ECO:0000256" key="1">
    <source>
        <dbReference type="SAM" id="SignalP"/>
    </source>
</evidence>
<sequence>MRVLPSILILSSILLPIGADFRPCPYMTPECRPKMLELRSLLTFDSNSTYPPVPDMYNLTKSLCQEAEHCLAHCWALEDYGKACESLGTRVHKFETECVKYALSMVYDYNPHKPECSEKYDFFTTDPLLKKKVFAEGKECFLNPFYSNPCEQELRSKYDSLMSLYLTPSEDGKYNSPYDKFQKFQCEVLLQKLDSAIADMNSKNSINATKLVEMAQRSQNCIDNTCLIKPKKTEKIGKVFNITLF</sequence>
<organism evidence="3">
    <name type="scientific">Caenorhabditis remanei</name>
    <name type="common">Caenorhabditis vulgaris</name>
    <dbReference type="NCBI Taxonomy" id="31234"/>
    <lineage>
        <taxon>Eukaryota</taxon>
        <taxon>Metazoa</taxon>
        <taxon>Ecdysozoa</taxon>
        <taxon>Nematoda</taxon>
        <taxon>Chromadorea</taxon>
        <taxon>Rhabditida</taxon>
        <taxon>Rhabditina</taxon>
        <taxon>Rhabditomorpha</taxon>
        <taxon>Rhabditoidea</taxon>
        <taxon>Rhabditidae</taxon>
        <taxon>Peloderinae</taxon>
        <taxon>Caenorhabditis</taxon>
    </lineage>
</organism>
<evidence type="ECO:0008006" key="4">
    <source>
        <dbReference type="Google" id="ProtNLM"/>
    </source>
</evidence>
<reference evidence="2" key="1">
    <citation type="submission" date="2007-07" db="EMBL/GenBank/DDBJ databases">
        <title>PCAP assembly of the Caenorhabditis remanei genome.</title>
        <authorList>
            <consortium name="The Caenorhabditis remanei Sequencing Consortium"/>
            <person name="Wilson R.K."/>
        </authorList>
    </citation>
    <scope>NUCLEOTIDE SEQUENCE [LARGE SCALE GENOMIC DNA]</scope>
    <source>
        <strain evidence="2">PB4641</strain>
    </source>
</reference>
<dbReference type="HOGENOM" id="CLU_1205677_0_0_1"/>
<evidence type="ECO:0000313" key="3">
    <source>
        <dbReference type="Proteomes" id="UP000008281"/>
    </source>
</evidence>
<gene>
    <name evidence="2" type="ORF">CRE_27844</name>
</gene>
<proteinExistence type="predicted"/>
<dbReference type="OrthoDB" id="10473119at2759"/>
<keyword evidence="3" id="KW-1185">Reference proteome</keyword>
<accession>E3NDK7</accession>
<protein>
    <recommendedName>
        <fullName evidence="4">DUF19 domain-containing protein</fullName>
    </recommendedName>
</protein>
<dbReference type="PANTHER" id="PTHR31897:SF8">
    <property type="entry name" value="DUF19 DOMAIN-CONTAINING PROTEIN"/>
    <property type="match status" value="1"/>
</dbReference>
<dbReference type="PANTHER" id="PTHR31897">
    <property type="entry name" value="PROTEIN CBG17011-RELATED"/>
    <property type="match status" value="1"/>
</dbReference>
<dbReference type="InParanoid" id="E3NDK7"/>
<dbReference type="Proteomes" id="UP000008281">
    <property type="component" value="Unassembled WGS sequence"/>
</dbReference>